<dbReference type="InterPro" id="IPR000847">
    <property type="entry name" value="LysR_HTH_N"/>
</dbReference>
<dbReference type="Proteomes" id="UP001469365">
    <property type="component" value="Unassembled WGS sequence"/>
</dbReference>
<dbReference type="InterPro" id="IPR036390">
    <property type="entry name" value="WH_DNA-bd_sf"/>
</dbReference>
<dbReference type="PRINTS" id="PR00039">
    <property type="entry name" value="HTHLYSR"/>
</dbReference>
<sequence length="297" mass="33651">MEIRQLENFIVVCKELHFTRAAEKLGISQPTLSQQIRALEDELDVPLFDRVGKKIRMTQAGALLLEHSIQMLRQLQNAQDSIAEFRSGQRGTLSIGALPSDMDYRITSLLVQFHAEFPKVKLKVVSSTDVLSQVLDNEVDIGIALTSAPDERLVQLPLSREEYVLVVSSKHEWADRESIPIQDLRRVQTVMFPEGFTGRDLIDNWSRKHGFTVETMMETASVTSIIRLVRANIGGTLIPYPLIQAMGDQEMRCIPIENDPPSRSFEIVYRADRFLGSPAQAFIRQTIDFFKNEPPVV</sequence>
<protein>
    <submittedName>
        <fullName evidence="6">LysR family transcriptional regulator</fullName>
    </submittedName>
</protein>
<evidence type="ECO:0000313" key="6">
    <source>
        <dbReference type="EMBL" id="MEK8131629.1"/>
    </source>
</evidence>
<dbReference type="CDD" id="cd05466">
    <property type="entry name" value="PBP2_LTTR_substrate"/>
    <property type="match status" value="1"/>
</dbReference>
<keyword evidence="2" id="KW-0805">Transcription regulation</keyword>
<reference evidence="6 7" key="1">
    <citation type="submission" date="2024-04" db="EMBL/GenBank/DDBJ databases">
        <title>draft genome sequnece of Paenibacillus filicis.</title>
        <authorList>
            <person name="Kim D.-U."/>
        </authorList>
    </citation>
    <scope>NUCLEOTIDE SEQUENCE [LARGE SCALE GENOMIC DNA]</scope>
    <source>
        <strain evidence="6 7">KACC14197</strain>
    </source>
</reference>
<evidence type="ECO:0000259" key="5">
    <source>
        <dbReference type="PROSITE" id="PS50931"/>
    </source>
</evidence>
<comment type="caution">
    <text evidence="6">The sequence shown here is derived from an EMBL/GenBank/DDBJ whole genome shotgun (WGS) entry which is preliminary data.</text>
</comment>
<proteinExistence type="inferred from homology"/>
<dbReference type="Gene3D" id="3.40.190.290">
    <property type="match status" value="1"/>
</dbReference>
<dbReference type="InterPro" id="IPR050950">
    <property type="entry name" value="HTH-type_LysR_regulators"/>
</dbReference>
<comment type="similarity">
    <text evidence="1">Belongs to the LysR transcriptional regulatory family.</text>
</comment>
<feature type="domain" description="HTH lysR-type" evidence="5">
    <location>
        <begin position="1"/>
        <end position="58"/>
    </location>
</feature>
<keyword evidence="4" id="KW-0804">Transcription</keyword>
<evidence type="ECO:0000256" key="3">
    <source>
        <dbReference type="ARBA" id="ARBA00023125"/>
    </source>
</evidence>
<dbReference type="RefSeq" id="WP_341418762.1">
    <property type="nucleotide sequence ID" value="NZ_JBBPCC010000022.1"/>
</dbReference>
<name>A0ABU9DRZ2_9BACL</name>
<keyword evidence="7" id="KW-1185">Reference proteome</keyword>
<evidence type="ECO:0000256" key="4">
    <source>
        <dbReference type="ARBA" id="ARBA00023163"/>
    </source>
</evidence>
<organism evidence="6 7">
    <name type="scientific">Paenibacillus filicis</name>
    <dbReference type="NCBI Taxonomy" id="669464"/>
    <lineage>
        <taxon>Bacteria</taxon>
        <taxon>Bacillati</taxon>
        <taxon>Bacillota</taxon>
        <taxon>Bacilli</taxon>
        <taxon>Bacillales</taxon>
        <taxon>Paenibacillaceae</taxon>
        <taxon>Paenibacillus</taxon>
    </lineage>
</organism>
<accession>A0ABU9DRZ2</accession>
<dbReference type="PANTHER" id="PTHR30419:SF8">
    <property type="entry name" value="NITROGEN ASSIMILATION TRANSCRIPTIONAL ACTIVATOR-RELATED"/>
    <property type="match status" value="1"/>
</dbReference>
<gene>
    <name evidence="6" type="ORF">WMW72_27360</name>
</gene>
<dbReference type="Pfam" id="PF00126">
    <property type="entry name" value="HTH_1"/>
    <property type="match status" value="1"/>
</dbReference>
<dbReference type="InterPro" id="IPR005119">
    <property type="entry name" value="LysR_subst-bd"/>
</dbReference>
<evidence type="ECO:0000256" key="1">
    <source>
        <dbReference type="ARBA" id="ARBA00009437"/>
    </source>
</evidence>
<dbReference type="SUPFAM" id="SSF46785">
    <property type="entry name" value="Winged helix' DNA-binding domain"/>
    <property type="match status" value="1"/>
</dbReference>
<dbReference type="PROSITE" id="PS50931">
    <property type="entry name" value="HTH_LYSR"/>
    <property type="match status" value="1"/>
</dbReference>
<dbReference type="Pfam" id="PF03466">
    <property type="entry name" value="LysR_substrate"/>
    <property type="match status" value="1"/>
</dbReference>
<evidence type="ECO:0000313" key="7">
    <source>
        <dbReference type="Proteomes" id="UP001469365"/>
    </source>
</evidence>
<keyword evidence="3" id="KW-0238">DNA-binding</keyword>
<dbReference type="SUPFAM" id="SSF53850">
    <property type="entry name" value="Periplasmic binding protein-like II"/>
    <property type="match status" value="1"/>
</dbReference>
<dbReference type="EMBL" id="JBBPCC010000022">
    <property type="protein sequence ID" value="MEK8131629.1"/>
    <property type="molecule type" value="Genomic_DNA"/>
</dbReference>
<dbReference type="PANTHER" id="PTHR30419">
    <property type="entry name" value="HTH-TYPE TRANSCRIPTIONAL REGULATOR YBHD"/>
    <property type="match status" value="1"/>
</dbReference>
<dbReference type="InterPro" id="IPR036388">
    <property type="entry name" value="WH-like_DNA-bd_sf"/>
</dbReference>
<dbReference type="Gene3D" id="1.10.10.10">
    <property type="entry name" value="Winged helix-like DNA-binding domain superfamily/Winged helix DNA-binding domain"/>
    <property type="match status" value="1"/>
</dbReference>
<evidence type="ECO:0000256" key="2">
    <source>
        <dbReference type="ARBA" id="ARBA00023015"/>
    </source>
</evidence>